<dbReference type="Proteomes" id="UP000316476">
    <property type="component" value="Unassembled WGS sequence"/>
</dbReference>
<sequence>MRVHAGTWLVRYSGLSHPISDGLHAVSSGWIQNFDATTDHR</sequence>
<proteinExistence type="predicted"/>
<organism evidence="1 2">
    <name type="scientific">Crateriforma conspicua</name>
    <dbReference type="NCBI Taxonomy" id="2527996"/>
    <lineage>
        <taxon>Bacteria</taxon>
        <taxon>Pseudomonadati</taxon>
        <taxon>Planctomycetota</taxon>
        <taxon>Planctomycetia</taxon>
        <taxon>Planctomycetales</taxon>
        <taxon>Planctomycetaceae</taxon>
        <taxon>Crateriforma</taxon>
    </lineage>
</organism>
<name>A0A5C6FKB2_9PLAN</name>
<reference evidence="1 2" key="1">
    <citation type="submission" date="2019-02" db="EMBL/GenBank/DDBJ databases">
        <title>Deep-cultivation of Planctomycetes and their phenomic and genomic characterization uncovers novel biology.</title>
        <authorList>
            <person name="Wiegand S."/>
            <person name="Jogler M."/>
            <person name="Boedeker C."/>
            <person name="Pinto D."/>
            <person name="Vollmers J."/>
            <person name="Rivas-Marin E."/>
            <person name="Kohn T."/>
            <person name="Peeters S.H."/>
            <person name="Heuer A."/>
            <person name="Rast P."/>
            <person name="Oberbeckmann S."/>
            <person name="Bunk B."/>
            <person name="Jeske O."/>
            <person name="Meyerdierks A."/>
            <person name="Storesund J.E."/>
            <person name="Kallscheuer N."/>
            <person name="Luecker S."/>
            <person name="Lage O.M."/>
            <person name="Pohl T."/>
            <person name="Merkel B.J."/>
            <person name="Hornburger P."/>
            <person name="Mueller R.-W."/>
            <person name="Bruemmer F."/>
            <person name="Labrenz M."/>
            <person name="Spormann A.M."/>
            <person name="Op Den Camp H."/>
            <person name="Overmann J."/>
            <person name="Amann R."/>
            <person name="Jetten M.S.M."/>
            <person name="Mascher T."/>
            <person name="Medema M.H."/>
            <person name="Devos D.P."/>
            <person name="Kaster A.-K."/>
            <person name="Ovreas L."/>
            <person name="Rohde M."/>
            <person name="Galperin M.Y."/>
            <person name="Jogler C."/>
        </authorList>
    </citation>
    <scope>NUCLEOTIDE SEQUENCE [LARGE SCALE GENOMIC DNA]</scope>
    <source>
        <strain evidence="1 2">V7</strain>
    </source>
</reference>
<dbReference type="EMBL" id="SJPZ01000003">
    <property type="protein sequence ID" value="TWU61038.1"/>
    <property type="molecule type" value="Genomic_DNA"/>
</dbReference>
<evidence type="ECO:0000313" key="2">
    <source>
        <dbReference type="Proteomes" id="UP000316476"/>
    </source>
</evidence>
<protein>
    <submittedName>
        <fullName evidence="1">Uncharacterized protein</fullName>
    </submittedName>
</protein>
<dbReference type="AlphaFoldDB" id="A0A5C6FKB2"/>
<gene>
    <name evidence="1" type="ORF">V7x_53500</name>
</gene>
<comment type="caution">
    <text evidence="1">The sequence shown here is derived from an EMBL/GenBank/DDBJ whole genome shotgun (WGS) entry which is preliminary data.</text>
</comment>
<accession>A0A5C6FKB2</accession>
<evidence type="ECO:0000313" key="1">
    <source>
        <dbReference type="EMBL" id="TWU61038.1"/>
    </source>
</evidence>